<feature type="non-terminal residue" evidence="2">
    <location>
        <position position="1"/>
    </location>
</feature>
<keyword evidence="2" id="KW-0560">Oxidoreductase</keyword>
<evidence type="ECO:0000313" key="2">
    <source>
        <dbReference type="EMBL" id="CAA9330333.1"/>
    </source>
</evidence>
<feature type="compositionally biased region" description="Basic and acidic residues" evidence="1">
    <location>
        <begin position="196"/>
        <end position="210"/>
    </location>
</feature>
<feature type="compositionally biased region" description="Basic and acidic residues" evidence="1">
    <location>
        <begin position="234"/>
        <end position="246"/>
    </location>
</feature>
<feature type="compositionally biased region" description="Basic and acidic residues" evidence="1">
    <location>
        <begin position="9"/>
        <end position="21"/>
    </location>
</feature>
<feature type="region of interest" description="Disordered" evidence="1">
    <location>
        <begin position="158"/>
        <end position="297"/>
    </location>
</feature>
<feature type="compositionally biased region" description="Basic and acidic residues" evidence="1">
    <location>
        <begin position="285"/>
        <end position="297"/>
    </location>
</feature>
<protein>
    <submittedName>
        <fullName evidence="2">Manganese catalase</fullName>
        <ecNumber evidence="2">1.11.1.6</ecNumber>
    </submittedName>
</protein>
<feature type="compositionally biased region" description="Low complexity" evidence="1">
    <location>
        <begin position="84"/>
        <end position="102"/>
    </location>
</feature>
<evidence type="ECO:0000256" key="1">
    <source>
        <dbReference type="SAM" id="MobiDB-lite"/>
    </source>
</evidence>
<keyword evidence="2" id="KW-0575">Peroxidase</keyword>
<accession>A0A6J4LGR1</accession>
<feature type="region of interest" description="Disordered" evidence="1">
    <location>
        <begin position="1"/>
        <end position="123"/>
    </location>
</feature>
<sequence>VLAHRQARRRDPEIDQVRPDRGGSCAGTHGRPLRRDVDPEQLPPPVRGHEGQEAARALLRARRLDHRRGGGPCRGRGRDHQRAARPGAGRQGPQRRALRGQGHPAPQPAFHPGRPRPHRGEFGRPALVGRLRVQLRQPGDGPAAQLLSRDRGALAQGAGLRDDHERDRPHHDRLSSGARRRAPGRLRTGAGKAHRGQHDQDAARAEHRQQEVQAHPGLGSEGRAHQALHLQHVRLHESRRDLERHRALVGRGAPRGRRRTPGGPRAAPGHAESGRLLARPRPRRNLRDRQAADEEHV</sequence>
<dbReference type="AlphaFoldDB" id="A0A6J4LGR1"/>
<gene>
    <name evidence="2" type="ORF">AVDCRST_MAG90-1503</name>
</gene>
<dbReference type="GO" id="GO:0004096">
    <property type="term" value="F:catalase activity"/>
    <property type="evidence" value="ECO:0007669"/>
    <property type="project" value="UniProtKB-EC"/>
</dbReference>
<feature type="non-terminal residue" evidence="2">
    <location>
        <position position="297"/>
    </location>
</feature>
<dbReference type="EC" id="1.11.1.6" evidence="2"/>
<reference evidence="2" key="1">
    <citation type="submission" date="2020-02" db="EMBL/GenBank/DDBJ databases">
        <authorList>
            <person name="Meier V. D."/>
        </authorList>
    </citation>
    <scope>NUCLEOTIDE SEQUENCE</scope>
    <source>
        <strain evidence="2">AVDCRST_MAG90</strain>
    </source>
</reference>
<organism evidence="2">
    <name type="scientific">uncultured Microvirga sp</name>
    <dbReference type="NCBI Taxonomy" id="412392"/>
    <lineage>
        <taxon>Bacteria</taxon>
        <taxon>Pseudomonadati</taxon>
        <taxon>Pseudomonadota</taxon>
        <taxon>Alphaproteobacteria</taxon>
        <taxon>Hyphomicrobiales</taxon>
        <taxon>Methylobacteriaceae</taxon>
        <taxon>Microvirga</taxon>
        <taxon>environmental samples</taxon>
    </lineage>
</organism>
<feature type="compositionally biased region" description="Basic and acidic residues" evidence="1">
    <location>
        <begin position="160"/>
        <end position="174"/>
    </location>
</feature>
<proteinExistence type="predicted"/>
<feature type="compositionally biased region" description="Low complexity" evidence="1">
    <location>
        <begin position="261"/>
        <end position="277"/>
    </location>
</feature>
<dbReference type="EMBL" id="CADCUC010000280">
    <property type="protein sequence ID" value="CAA9330333.1"/>
    <property type="molecule type" value="Genomic_DNA"/>
</dbReference>
<name>A0A6J4LGR1_9HYPH</name>